<evidence type="ECO:0000259" key="5">
    <source>
        <dbReference type="Pfam" id="PF03446"/>
    </source>
</evidence>
<protein>
    <submittedName>
        <fullName evidence="7">Tartronate semialdehyde reductase</fullName>
    </submittedName>
</protein>
<evidence type="ECO:0000256" key="3">
    <source>
        <dbReference type="ARBA" id="ARBA00023027"/>
    </source>
</evidence>
<name>A0A0J7ZKM3_STRVR</name>
<dbReference type="InterPro" id="IPR015815">
    <property type="entry name" value="HIBADH-related"/>
</dbReference>
<dbReference type="GO" id="GO:0008679">
    <property type="term" value="F:2-hydroxy-3-oxopropionate reductase activity"/>
    <property type="evidence" value="ECO:0007669"/>
    <property type="project" value="InterPro"/>
</dbReference>
<dbReference type="PROSITE" id="PS00895">
    <property type="entry name" value="3_HYDROXYISOBUT_DH"/>
    <property type="match status" value="1"/>
</dbReference>
<feature type="active site" evidence="4">
    <location>
        <position position="171"/>
    </location>
</feature>
<dbReference type="GO" id="GO:0016054">
    <property type="term" value="P:organic acid catabolic process"/>
    <property type="evidence" value="ECO:0007669"/>
    <property type="project" value="UniProtKB-ARBA"/>
</dbReference>
<dbReference type="InterPro" id="IPR002204">
    <property type="entry name" value="3-OH-isobutyrate_DH-rel_CS"/>
</dbReference>
<dbReference type="InterPro" id="IPR006115">
    <property type="entry name" value="6PGDH_NADP-bd"/>
</dbReference>
<dbReference type="InterPro" id="IPR013328">
    <property type="entry name" value="6PGD_dom2"/>
</dbReference>
<sequence length="299" mass="30113">MNTVGVIGLGVMGAPMAANLVKAGYDVIGYNRSPGPVERLVAAGGRAATGVPDVAARADAVLTVLPDSPDVEEVVLGADGVLRHARDGLLLVDFSTIRPETSRAVAEAARKAGARPLDAPVSGGERGAIEGALSIMVGGRKEDFAAAKPLFDAVGRTVVHVGGDGAGQTVKAANQMIVGGVIAVVSEALILLEASGVPTGSALTVLKGGLAGNQVMNVKGDSMLARSFEPGFRIDLHHKDLGIALAVARATGVTTPLTGIVAQLLTAARARGLGSLDHSALLLLVEELAGRAPAREGRA</sequence>
<dbReference type="SUPFAM" id="SSF51735">
    <property type="entry name" value="NAD(P)-binding Rossmann-fold domains"/>
    <property type="match status" value="1"/>
</dbReference>
<evidence type="ECO:0000256" key="4">
    <source>
        <dbReference type="PIRSR" id="PIRSR000103-1"/>
    </source>
</evidence>
<proteinExistence type="inferred from homology"/>
<keyword evidence="3" id="KW-0520">NAD</keyword>
<feature type="domain" description="6-phosphogluconate dehydrogenase NADP-binding" evidence="5">
    <location>
        <begin position="3"/>
        <end position="162"/>
    </location>
</feature>
<dbReference type="InterPro" id="IPR008927">
    <property type="entry name" value="6-PGluconate_DH-like_C_sf"/>
</dbReference>
<dbReference type="EMBL" id="LFNT01000005">
    <property type="protein sequence ID" value="KMS75987.1"/>
    <property type="molecule type" value="Genomic_DNA"/>
</dbReference>
<comment type="similarity">
    <text evidence="1">Belongs to the HIBADH-related family.</text>
</comment>
<reference evidence="7 8" key="1">
    <citation type="submission" date="2015-06" db="EMBL/GenBank/DDBJ databases">
        <authorList>
            <person name="Ju K.-S."/>
            <person name="Doroghazi J.R."/>
            <person name="Metcalf W.W."/>
        </authorList>
    </citation>
    <scope>NUCLEOTIDE SEQUENCE [LARGE SCALE GENOMIC DNA]</scope>
    <source>
        <strain evidence="7 8">NRRL 3414</strain>
    </source>
</reference>
<evidence type="ECO:0000259" key="6">
    <source>
        <dbReference type="Pfam" id="PF14833"/>
    </source>
</evidence>
<evidence type="ECO:0000256" key="1">
    <source>
        <dbReference type="ARBA" id="ARBA00009080"/>
    </source>
</evidence>
<dbReference type="PATRIC" id="fig|1938.3.peg.560"/>
<accession>A0A0J7ZKM3</accession>
<dbReference type="AlphaFoldDB" id="A0A0J7ZKM3"/>
<dbReference type="GO" id="GO:0046487">
    <property type="term" value="P:glyoxylate metabolic process"/>
    <property type="evidence" value="ECO:0007669"/>
    <property type="project" value="InterPro"/>
</dbReference>
<dbReference type="SUPFAM" id="SSF48179">
    <property type="entry name" value="6-phosphogluconate dehydrogenase C-terminal domain-like"/>
    <property type="match status" value="1"/>
</dbReference>
<dbReference type="Gene3D" id="1.10.1040.10">
    <property type="entry name" value="N-(1-d-carboxylethyl)-l-norvaline Dehydrogenase, domain 2"/>
    <property type="match status" value="1"/>
</dbReference>
<dbReference type="GO" id="GO:0050661">
    <property type="term" value="F:NADP binding"/>
    <property type="evidence" value="ECO:0007669"/>
    <property type="project" value="InterPro"/>
</dbReference>
<dbReference type="Proteomes" id="UP000037432">
    <property type="component" value="Unassembled WGS sequence"/>
</dbReference>
<dbReference type="Gene3D" id="3.40.50.720">
    <property type="entry name" value="NAD(P)-binding Rossmann-like Domain"/>
    <property type="match status" value="1"/>
</dbReference>
<evidence type="ECO:0000313" key="7">
    <source>
        <dbReference type="EMBL" id="KMS75987.1"/>
    </source>
</evidence>
<dbReference type="GO" id="GO:0051287">
    <property type="term" value="F:NAD binding"/>
    <property type="evidence" value="ECO:0007669"/>
    <property type="project" value="InterPro"/>
</dbReference>
<evidence type="ECO:0000313" key="8">
    <source>
        <dbReference type="Proteomes" id="UP000037432"/>
    </source>
</evidence>
<dbReference type="Pfam" id="PF03446">
    <property type="entry name" value="NAD_binding_2"/>
    <property type="match status" value="1"/>
</dbReference>
<comment type="caution">
    <text evidence="7">The sequence shown here is derived from an EMBL/GenBank/DDBJ whole genome shotgun (WGS) entry which is preliminary data.</text>
</comment>
<dbReference type="InterPro" id="IPR029154">
    <property type="entry name" value="HIBADH-like_NADP-bd"/>
</dbReference>
<gene>
    <name evidence="7" type="ORF">ACM01_07120</name>
</gene>
<keyword evidence="2" id="KW-0560">Oxidoreductase</keyword>
<dbReference type="NCBIfam" id="TIGR01505">
    <property type="entry name" value="tartro_sem_red"/>
    <property type="match status" value="1"/>
</dbReference>
<dbReference type="Pfam" id="PF14833">
    <property type="entry name" value="NAD_binding_11"/>
    <property type="match status" value="1"/>
</dbReference>
<dbReference type="PANTHER" id="PTHR43060">
    <property type="entry name" value="3-HYDROXYISOBUTYRATE DEHYDROGENASE-LIKE 1, MITOCHONDRIAL-RELATED"/>
    <property type="match status" value="1"/>
</dbReference>
<evidence type="ECO:0000256" key="2">
    <source>
        <dbReference type="ARBA" id="ARBA00023002"/>
    </source>
</evidence>
<dbReference type="PIRSF" id="PIRSF000103">
    <property type="entry name" value="HIBADH"/>
    <property type="match status" value="1"/>
</dbReference>
<feature type="domain" description="3-hydroxyisobutyrate dehydrogenase-like NAD-binding" evidence="6">
    <location>
        <begin position="165"/>
        <end position="283"/>
    </location>
</feature>
<dbReference type="OrthoDB" id="3185659at2"/>
<organism evidence="7 8">
    <name type="scientific">Streptomyces viridochromogenes</name>
    <dbReference type="NCBI Taxonomy" id="1938"/>
    <lineage>
        <taxon>Bacteria</taxon>
        <taxon>Bacillati</taxon>
        <taxon>Actinomycetota</taxon>
        <taxon>Actinomycetes</taxon>
        <taxon>Kitasatosporales</taxon>
        <taxon>Streptomycetaceae</taxon>
        <taxon>Streptomyces</taxon>
    </lineage>
</organism>
<dbReference type="PANTHER" id="PTHR43060:SF15">
    <property type="entry name" value="3-HYDROXYISOBUTYRATE DEHYDROGENASE-LIKE 1, MITOCHONDRIAL-RELATED"/>
    <property type="match status" value="1"/>
</dbReference>
<dbReference type="InterPro" id="IPR006398">
    <property type="entry name" value="Tartro_sem_red"/>
</dbReference>
<dbReference type="InterPro" id="IPR036291">
    <property type="entry name" value="NAD(P)-bd_dom_sf"/>
</dbReference>